<dbReference type="Gene3D" id="3.40.50.150">
    <property type="entry name" value="Vaccinia Virus protein VP39"/>
    <property type="match status" value="1"/>
</dbReference>
<dbReference type="Proteomes" id="UP000054172">
    <property type="component" value="Unassembled WGS sequence"/>
</dbReference>
<dbReference type="InterPro" id="IPR029063">
    <property type="entry name" value="SAM-dependent_MTases_sf"/>
</dbReference>
<dbReference type="PRINTS" id="PR00507">
    <property type="entry name" value="N12N6MTFRASE"/>
</dbReference>
<accession>A0A0Q4B7F3</accession>
<dbReference type="AlphaFoldDB" id="A0A0Q4B7F3"/>
<reference evidence="1" key="1">
    <citation type="submission" date="2015-08" db="EMBL/GenBank/DDBJ databases">
        <title>Candidatus Bacteriodes Periocalifornicus.</title>
        <authorList>
            <person name="McLean J.S."/>
            <person name="Kelley S."/>
        </authorList>
    </citation>
    <scope>NUCLEOTIDE SEQUENCE [LARGE SCALE GENOMIC DNA]</scope>
    <source>
        <strain evidence="1">12B</strain>
    </source>
</reference>
<evidence type="ECO:0000313" key="1">
    <source>
        <dbReference type="EMBL" id="KQM08519.1"/>
    </source>
</evidence>
<dbReference type="SUPFAM" id="SSF53335">
    <property type="entry name" value="S-adenosyl-L-methionine-dependent methyltransferases"/>
    <property type="match status" value="1"/>
</dbReference>
<sequence length="819" mass="94045">MKTGRIPPTGFGRSTPEEDLKGCVWKAFFRRFEWRTLGKIDFCLYRPLIGQPGEFISLVWAEAKKGQADLLEALVQLVFTIGRERTFDRYQPPGLLAAFNSERIAFVPYETVQAVFLQNDFNWNVAPSDHTTKEFRQLAGLVGESLQREAMTFHFAQDEASLRQFIWNNLGNAAEGVARVEVDKNNFKFIYDRWVACVKGTIGVDWDGLKAKGIIDGDFFLADLLSEDNLTLREKLFVLLRSDRYVLNRRVDETGLFAENLAYFTDGQAAHTAFWNRYARPPLEVYWDYMVDRRDLLVPPDIRERKGAFYTPQQWVELSQRYLAQELGENWQEEYTVWDPAAGTGNLLNGLTNKYNIWASTLDRQDVDVMRDRITNGANLLESHVFQFDFLNDGFERLPKELKAIVDDPERRKKLVIYMNPPYAEATNARTKAGTGGNRPGVATGHQIRERYRAELGRASNELYAQFLIRIYMEMPGCIIGEFSMLKTLQGISFAQFRQTFQAKLKSIFLIPSSTFDNNSKSNPFAIGFKVWNTGIKHQLPKKIHASVYGLHGEQLPNKQIFTTQGKPLLNSWLNRWHDLKNSSLGLLTTRGQDSQNQGIVRIQHLPSNGTGHAITLCNLIPYAVYFAVRLCIKRTWLNNRDQFTEPKKGWRRDVEFQNDCLAFCLLHHKNLIRADEGVNHWIPYTEHEVGAKEKFQSHFMTDFMAGRLWPNRRVCEGLFDDQHCIVPREALAFSAEAQALLDAGRALWRYYHAQPKANPNASLYDIRQHFQGADARGNMNPTSTDTTYNALNDARKEALEALAVKLAPKVYEHGFLEE</sequence>
<dbReference type="EMBL" id="LIIK01000034">
    <property type="protein sequence ID" value="KQM08519.1"/>
    <property type="molecule type" value="Genomic_DNA"/>
</dbReference>
<dbReference type="PATRIC" id="fig|1702214.3.peg.873"/>
<dbReference type="STRING" id="1702214.AL399_06945"/>
<organism evidence="1 2">
    <name type="scientific">Candidatus [Bacteroides] periocalifornicus</name>
    <dbReference type="NCBI Taxonomy" id="1702214"/>
    <lineage>
        <taxon>Bacteria</taxon>
        <taxon>Pseudomonadati</taxon>
        <taxon>Bacteroidota</taxon>
    </lineage>
</organism>
<proteinExistence type="predicted"/>
<name>A0A0Q4B7F3_9BACT</name>
<comment type="caution">
    <text evidence="1">The sequence shown here is derived from an EMBL/GenBank/DDBJ whole genome shotgun (WGS) entry which is preliminary data.</text>
</comment>
<keyword evidence="2" id="KW-1185">Reference proteome</keyword>
<evidence type="ECO:0000313" key="2">
    <source>
        <dbReference type="Proteomes" id="UP000054172"/>
    </source>
</evidence>
<protein>
    <submittedName>
        <fullName evidence="1">Uncharacterized protein</fullName>
    </submittedName>
</protein>
<gene>
    <name evidence="1" type="ORF">AL399_06945</name>
</gene>